<comment type="caution">
    <text evidence="2">The sequence shown here is derived from an EMBL/GenBank/DDBJ whole genome shotgun (WGS) entry which is preliminary data.</text>
</comment>
<keyword evidence="3" id="KW-1185">Reference proteome</keyword>
<feature type="compositionally biased region" description="Basic and acidic residues" evidence="1">
    <location>
        <begin position="15"/>
        <end position="45"/>
    </location>
</feature>
<feature type="region of interest" description="Disordered" evidence="1">
    <location>
        <begin position="1"/>
        <end position="74"/>
    </location>
</feature>
<reference evidence="2 3" key="1">
    <citation type="submission" date="2021-03" db="EMBL/GenBank/DDBJ databases">
        <title>Whole genome shotgun sequence of Actinoplanes toevensis NBRC 105298.</title>
        <authorList>
            <person name="Komaki H."/>
            <person name="Tamura T."/>
        </authorList>
    </citation>
    <scope>NUCLEOTIDE SEQUENCE [LARGE SCALE GENOMIC DNA]</scope>
    <source>
        <strain evidence="2 3">NBRC 105298</strain>
    </source>
</reference>
<dbReference type="EMBL" id="BOQN01000092">
    <property type="protein sequence ID" value="GIM95361.1"/>
    <property type="molecule type" value="Genomic_DNA"/>
</dbReference>
<organism evidence="2 3">
    <name type="scientific">Paractinoplanes toevensis</name>
    <dbReference type="NCBI Taxonomy" id="571911"/>
    <lineage>
        <taxon>Bacteria</taxon>
        <taxon>Bacillati</taxon>
        <taxon>Actinomycetota</taxon>
        <taxon>Actinomycetes</taxon>
        <taxon>Micromonosporales</taxon>
        <taxon>Micromonosporaceae</taxon>
        <taxon>Paractinoplanes</taxon>
    </lineage>
</organism>
<dbReference type="AlphaFoldDB" id="A0A919W8S3"/>
<name>A0A919W8S3_9ACTN</name>
<dbReference type="Proteomes" id="UP000677082">
    <property type="component" value="Unassembled WGS sequence"/>
</dbReference>
<accession>A0A919W8S3</accession>
<evidence type="ECO:0000313" key="2">
    <source>
        <dbReference type="EMBL" id="GIM95361.1"/>
    </source>
</evidence>
<protein>
    <submittedName>
        <fullName evidence="2">Uncharacterized protein</fullName>
    </submittedName>
</protein>
<feature type="compositionally biased region" description="Basic and acidic residues" evidence="1">
    <location>
        <begin position="64"/>
        <end position="74"/>
    </location>
</feature>
<sequence length="74" mass="7741">MHGDDAEPGAVLGRAQDRLDHHGSAGRVEVDVGGRLDPADPDPLRRRTVQLDQPPGDVMGAEHGVADQHESGGS</sequence>
<evidence type="ECO:0000256" key="1">
    <source>
        <dbReference type="SAM" id="MobiDB-lite"/>
    </source>
</evidence>
<gene>
    <name evidence="2" type="ORF">Ato02nite_071540</name>
</gene>
<evidence type="ECO:0000313" key="3">
    <source>
        <dbReference type="Proteomes" id="UP000677082"/>
    </source>
</evidence>
<proteinExistence type="predicted"/>